<dbReference type="HOGENOM" id="CLU_358276_0_0_1"/>
<dbReference type="RefSeq" id="XP_013237055.1">
    <property type="nucleotide sequence ID" value="XM_013381601.1"/>
</dbReference>
<dbReference type="EMBL" id="JMKJ01000570">
    <property type="protein sequence ID" value="KGG50628.1"/>
    <property type="molecule type" value="Genomic_DNA"/>
</dbReference>
<proteinExistence type="predicted"/>
<keyword evidence="2" id="KW-1185">Reference proteome</keyword>
<comment type="caution">
    <text evidence="1">The sequence shown here is derived from an EMBL/GenBank/DDBJ whole genome shotgun (WGS) entry which is preliminary data.</text>
</comment>
<dbReference type="GeneID" id="25260489"/>
<organism evidence="1 2">
    <name type="scientific">Mitosporidium daphniae</name>
    <dbReference type="NCBI Taxonomy" id="1485682"/>
    <lineage>
        <taxon>Eukaryota</taxon>
        <taxon>Fungi</taxon>
        <taxon>Fungi incertae sedis</taxon>
        <taxon>Microsporidia</taxon>
        <taxon>Mitosporidium</taxon>
    </lineage>
</organism>
<evidence type="ECO:0000313" key="2">
    <source>
        <dbReference type="Proteomes" id="UP000029725"/>
    </source>
</evidence>
<sequence>MTLLRGAFAQKDSTSNDLFVEKSLQKLCVLKSLSLKASYGDDLCTTDVESLFGDTEAEFEAFLSVFNTHFRQDTLLRDSFTFSESTYLEILNMISKYSLINSLALVSFMQNIFRFAFPCDSQQETQLLLLAHDEFQHSPLLFSAPQVQIFVSLLDANRIAILRPNSPFLLAIRILEKSQTDFTEIFNTLFFKVAMNSSSSNFFSRKKIFLYELLGQALHTRSSFDSENTLISDSLKLVPCFTASLFQLIFYYLFELMPQREKDGLSKDITQFFKEIRKSGKASLLAYVIYFKFVKSKGTVEEIRFLEAEMNSKHWVAEIDKIREASDIIPQGNPELLANVHYFLQYLIDEPLPNSLRLFSNFNCLGSIFIPLSTVDARDIILISAYSKLKLWADIYRIYSNVKTEGRLDIPASGIVRSPIFHLSLSTIIFKNVLNNISWNEVIPYLEFPSPLLSREGFRIIYTHLYSKLFNLLISYDKFLLIQSIVIIPRSLFIKDDYILPCILSTFACSSGRGPLGPPNRILFYKLLSNRLDIDIICESSPTPPSNLAGIIASVDPQLSNLLHFIELHKIPLSPSNFLSLILSLFRRRRYDLVCQTFNFRNSHYKQESYLHYIYLASALKNREYGIVRTVINEKSKSFLIPEQNLLQESISNHEIGLILPSSMSSVAALDKWREQGLVSDADYSSSLAICLNYNLENLFYLRRFISLQQQDREHAPKTAKNDLKARFPDSVVRLSAIPNYLLEYENRYFSIKKKQNVIESDDDDVEGEGFSNTYLLDSENL</sequence>
<accession>A0A098VNJ5</accession>
<evidence type="ECO:0000313" key="1">
    <source>
        <dbReference type="EMBL" id="KGG50628.1"/>
    </source>
</evidence>
<name>A0A098VNJ5_9MICR</name>
<reference evidence="1 2" key="1">
    <citation type="submission" date="2014-04" db="EMBL/GenBank/DDBJ databases">
        <title>A new species of microsporidia sheds light on the evolution of extreme parasitism.</title>
        <authorList>
            <person name="Haag K.L."/>
            <person name="James T.Y."/>
            <person name="Larsson R."/>
            <person name="Schaer T.M."/>
            <person name="Refardt D."/>
            <person name="Pombert J.-F."/>
            <person name="Ebert D."/>
        </authorList>
    </citation>
    <scope>NUCLEOTIDE SEQUENCE [LARGE SCALE GENOMIC DNA]</scope>
    <source>
        <strain evidence="1 2">UGP3</strain>
        <tissue evidence="1">Spores</tissue>
    </source>
</reference>
<dbReference type="Proteomes" id="UP000029725">
    <property type="component" value="Unassembled WGS sequence"/>
</dbReference>
<protein>
    <submittedName>
        <fullName evidence="1">Uncharacterized protein</fullName>
    </submittedName>
</protein>
<dbReference type="VEuPathDB" id="MicrosporidiaDB:DI09_61p150"/>
<gene>
    <name evidence="1" type="ORF">DI09_61p150</name>
</gene>
<dbReference type="AlphaFoldDB" id="A0A098VNJ5"/>